<gene>
    <name evidence="1" type="ORF">SLEP1_g59074</name>
</gene>
<reference evidence="1 2" key="1">
    <citation type="journal article" date="2021" name="Commun. Biol.">
        <title>The genome of Shorea leprosula (Dipterocarpaceae) highlights the ecological relevance of drought in aseasonal tropical rainforests.</title>
        <authorList>
            <person name="Ng K.K.S."/>
            <person name="Kobayashi M.J."/>
            <person name="Fawcett J.A."/>
            <person name="Hatakeyama M."/>
            <person name="Paape T."/>
            <person name="Ng C.H."/>
            <person name="Ang C.C."/>
            <person name="Tnah L.H."/>
            <person name="Lee C.T."/>
            <person name="Nishiyama T."/>
            <person name="Sese J."/>
            <person name="O'Brien M.J."/>
            <person name="Copetti D."/>
            <person name="Mohd Noor M.I."/>
            <person name="Ong R.C."/>
            <person name="Putra M."/>
            <person name="Sireger I.Z."/>
            <person name="Indrioko S."/>
            <person name="Kosugi Y."/>
            <person name="Izuno A."/>
            <person name="Isagi Y."/>
            <person name="Lee S.L."/>
            <person name="Shimizu K.K."/>
        </authorList>
    </citation>
    <scope>NUCLEOTIDE SEQUENCE [LARGE SCALE GENOMIC DNA]</scope>
    <source>
        <strain evidence="1">214</strain>
    </source>
</reference>
<evidence type="ECO:0000313" key="1">
    <source>
        <dbReference type="EMBL" id="GKV52498.1"/>
    </source>
</evidence>
<dbReference type="Proteomes" id="UP001054252">
    <property type="component" value="Unassembled WGS sequence"/>
</dbReference>
<dbReference type="AlphaFoldDB" id="A0AAV5MSU8"/>
<proteinExistence type="predicted"/>
<sequence>MCMYPHHVRRHVRRWFCSVLLCRDLSYSFTWQSPVQPVGFFGKGRERTWMRRRDTRSSLFN</sequence>
<keyword evidence="2" id="KW-1185">Reference proteome</keyword>
<accession>A0AAV5MSU8</accession>
<organism evidence="1 2">
    <name type="scientific">Rubroshorea leprosula</name>
    <dbReference type="NCBI Taxonomy" id="152421"/>
    <lineage>
        <taxon>Eukaryota</taxon>
        <taxon>Viridiplantae</taxon>
        <taxon>Streptophyta</taxon>
        <taxon>Embryophyta</taxon>
        <taxon>Tracheophyta</taxon>
        <taxon>Spermatophyta</taxon>
        <taxon>Magnoliopsida</taxon>
        <taxon>eudicotyledons</taxon>
        <taxon>Gunneridae</taxon>
        <taxon>Pentapetalae</taxon>
        <taxon>rosids</taxon>
        <taxon>malvids</taxon>
        <taxon>Malvales</taxon>
        <taxon>Dipterocarpaceae</taxon>
        <taxon>Rubroshorea</taxon>
    </lineage>
</organism>
<name>A0AAV5MSU8_9ROSI</name>
<comment type="caution">
    <text evidence="1">The sequence shown here is derived from an EMBL/GenBank/DDBJ whole genome shotgun (WGS) entry which is preliminary data.</text>
</comment>
<protein>
    <recommendedName>
        <fullName evidence="3">Secreted protein</fullName>
    </recommendedName>
</protein>
<evidence type="ECO:0008006" key="3">
    <source>
        <dbReference type="Google" id="ProtNLM"/>
    </source>
</evidence>
<dbReference type="EMBL" id="BPVZ01000725">
    <property type="protein sequence ID" value="GKV52498.1"/>
    <property type="molecule type" value="Genomic_DNA"/>
</dbReference>
<evidence type="ECO:0000313" key="2">
    <source>
        <dbReference type="Proteomes" id="UP001054252"/>
    </source>
</evidence>